<name>A0A2T9Z916_9FUNG</name>
<accession>A0A2T9Z916</accession>
<feature type="compositionally biased region" description="Basic and acidic residues" evidence="1">
    <location>
        <begin position="764"/>
        <end position="773"/>
    </location>
</feature>
<evidence type="ECO:0000256" key="1">
    <source>
        <dbReference type="SAM" id="MobiDB-lite"/>
    </source>
</evidence>
<sequence>MIENNSQDNKSSEAEIQRKQKCLSLVNSHKKINTTPIDTTSGSGIDFSFLGNLDNFKGESGNNKTAKNFNVSCKDINTHIKIENQYDSHKNENKKVVEDDKILDISDISNANKLNNKLEECTNSENIREMQIRFKQEISSYRSIISLQKKQISKIKKAFKKINSKLVKLQSGNVFKPKITDNAKNRVEINKTKVLHKSDKEVNSKPVKIKTINEKSCSGFSEFKSRLLSKDDKEENKKRISGSGFKLENYLLETTKGYIAEILVILFYISEAKFFRNGFDLESYEYHGPSTFAKKVSGYRNYESSSSANLQRKGSKTSVNSKEIKIEKGHYEKAAYEILEEFDQGYMVPLLDTAKAYEFSPENLFLSKMVKNNLSDASINAKRPIFSDIEYNENGMVQKALKSRQQNVLMFLKDKNIVHICRLFKNLVSRLFSSGLLSCTNEVLFGVKLHKPSQSVSQIFDKPFEIKQIESKNNPLNVSKIFSGFQIMNFDSVSNLGNIENSFDLNETDKPSSEINIEKDKNKRIDNLNSNHIYPYKAQELKTERVSESDRIGEPEPIIFPLRKTSNNIDARLSKIYRSRSEQPSIPPSKRLNYAKALVEPNTIQDEESRTLLVKIKNMVQIKREQPIGIIETSSEAQDKSEPSIQNVNTDEKKLKINSKNISKDDSEFINKNAGEFSEKEDANLPMNKCLPNFNSLNSTNLNNEANQPGIHENASLEIGKKSLGLTQSNSNLKYSSVVKLTHEYETLNDKNLTSTPPFMLKSTSDEKNLTGTLDEDKPLYKKVEVVDQNAFSKSDTDSLHSSVLISSSQSSQQSTYPQNKPGVDTSNKSMLLSPVQTSLDPKLASLNPSVSPKEPRNILPLVIRPLKPKSSGPSSVYSSSIFSNSNSNSNRYPLLFPQTPTNTSINTQSISLSSLSNNSCNGIRMHPLSLANKKTHHFKLVRYDYERTRRMATQFDIDAPAF</sequence>
<feature type="region of interest" description="Disordered" evidence="1">
    <location>
        <begin position="798"/>
        <end position="830"/>
    </location>
</feature>
<feature type="compositionally biased region" description="Low complexity" evidence="1">
    <location>
        <begin position="800"/>
        <end position="815"/>
    </location>
</feature>
<protein>
    <submittedName>
        <fullName evidence="2">Uncharacterized protein</fullName>
    </submittedName>
</protein>
<feature type="region of interest" description="Disordered" evidence="1">
    <location>
        <begin position="752"/>
        <end position="773"/>
    </location>
</feature>
<comment type="caution">
    <text evidence="2">The sequence shown here is derived from an EMBL/GenBank/DDBJ whole genome shotgun (WGS) entry which is preliminary data.</text>
</comment>
<reference evidence="2 3" key="1">
    <citation type="journal article" date="2018" name="MBio">
        <title>Comparative Genomics Reveals the Core Gene Toolbox for the Fungus-Insect Symbiosis.</title>
        <authorList>
            <person name="Wang Y."/>
            <person name="Stata M."/>
            <person name="Wang W."/>
            <person name="Stajich J.E."/>
            <person name="White M.M."/>
            <person name="Moncalvo J.M."/>
        </authorList>
    </citation>
    <scope>NUCLEOTIDE SEQUENCE [LARGE SCALE GENOMIC DNA]</scope>
    <source>
        <strain evidence="2 3">SC-DP-2</strain>
    </source>
</reference>
<evidence type="ECO:0000313" key="2">
    <source>
        <dbReference type="EMBL" id="PVV01084.1"/>
    </source>
</evidence>
<dbReference type="AlphaFoldDB" id="A0A2T9Z916"/>
<dbReference type="EMBL" id="MBFS01001390">
    <property type="protein sequence ID" value="PVV01084.1"/>
    <property type="molecule type" value="Genomic_DNA"/>
</dbReference>
<organism evidence="2 3">
    <name type="scientific">Smittium megazygosporum</name>
    <dbReference type="NCBI Taxonomy" id="133381"/>
    <lineage>
        <taxon>Eukaryota</taxon>
        <taxon>Fungi</taxon>
        <taxon>Fungi incertae sedis</taxon>
        <taxon>Zoopagomycota</taxon>
        <taxon>Kickxellomycotina</taxon>
        <taxon>Harpellomycetes</taxon>
        <taxon>Harpellales</taxon>
        <taxon>Legeriomycetaceae</taxon>
        <taxon>Smittium</taxon>
    </lineage>
</organism>
<dbReference type="Proteomes" id="UP000245609">
    <property type="component" value="Unassembled WGS sequence"/>
</dbReference>
<gene>
    <name evidence="2" type="ORF">BB560_004513</name>
</gene>
<keyword evidence="3" id="KW-1185">Reference proteome</keyword>
<proteinExistence type="predicted"/>
<evidence type="ECO:0000313" key="3">
    <source>
        <dbReference type="Proteomes" id="UP000245609"/>
    </source>
</evidence>